<evidence type="ECO:0000256" key="6">
    <source>
        <dbReference type="SAM" id="Phobius"/>
    </source>
</evidence>
<feature type="transmembrane region" description="Helical" evidence="6">
    <location>
        <begin position="219"/>
        <end position="240"/>
    </location>
</feature>
<evidence type="ECO:0000256" key="4">
    <source>
        <dbReference type="ARBA" id="ARBA00022989"/>
    </source>
</evidence>
<keyword evidence="4 6" id="KW-1133">Transmembrane helix</keyword>
<feature type="transmembrane region" description="Helical" evidence="6">
    <location>
        <begin position="331"/>
        <end position="348"/>
    </location>
</feature>
<feature type="transmembrane region" description="Helical" evidence="6">
    <location>
        <begin position="415"/>
        <end position="432"/>
    </location>
</feature>
<feature type="transmembrane region" description="Helical" evidence="6">
    <location>
        <begin position="296"/>
        <end position="319"/>
    </location>
</feature>
<feature type="transmembrane region" description="Helical" evidence="6">
    <location>
        <begin position="46"/>
        <end position="68"/>
    </location>
</feature>
<comment type="subcellular location">
    <subcellularLocation>
        <location evidence="1">Cell membrane</location>
        <topology evidence="1">Multi-pass membrane protein</topology>
    </subcellularLocation>
</comment>
<feature type="transmembrane region" description="Helical" evidence="6">
    <location>
        <begin position="384"/>
        <end position="403"/>
    </location>
</feature>
<evidence type="ECO:0000313" key="7">
    <source>
        <dbReference type="EMBL" id="RWX46901.1"/>
    </source>
</evidence>
<keyword evidence="2" id="KW-1003">Cell membrane</keyword>
<keyword evidence="3 6" id="KW-0812">Transmembrane</keyword>
<dbReference type="PANTHER" id="PTHR30250">
    <property type="entry name" value="PST FAMILY PREDICTED COLANIC ACID TRANSPORTER"/>
    <property type="match status" value="1"/>
</dbReference>
<comment type="caution">
    <text evidence="7">The sequence shown here is derived from an EMBL/GenBank/DDBJ whole genome shotgun (WGS) entry which is preliminary data.</text>
</comment>
<accession>A0A444J179</accession>
<keyword evidence="8" id="KW-1185">Reference proteome</keyword>
<evidence type="ECO:0000256" key="2">
    <source>
        <dbReference type="ARBA" id="ARBA00022475"/>
    </source>
</evidence>
<dbReference type="PANTHER" id="PTHR30250:SF11">
    <property type="entry name" value="O-ANTIGEN TRANSPORTER-RELATED"/>
    <property type="match status" value="1"/>
</dbReference>
<evidence type="ECO:0000256" key="1">
    <source>
        <dbReference type="ARBA" id="ARBA00004651"/>
    </source>
</evidence>
<evidence type="ECO:0000313" key="8">
    <source>
        <dbReference type="Proteomes" id="UP000287853"/>
    </source>
</evidence>
<evidence type="ECO:0000256" key="5">
    <source>
        <dbReference type="ARBA" id="ARBA00023136"/>
    </source>
</evidence>
<dbReference type="InterPro" id="IPR002797">
    <property type="entry name" value="Polysacc_synth"/>
</dbReference>
<reference evidence="7 8" key="1">
    <citation type="submission" date="2017-01" db="EMBL/GenBank/DDBJ databases">
        <title>The cable genome- insights into the physiology and evolution of filamentous bacteria capable of sulfide oxidation via long distance electron transfer.</title>
        <authorList>
            <person name="Schreiber L."/>
            <person name="Bjerg J.T."/>
            <person name="Boggild A."/>
            <person name="Van De Vossenberg J."/>
            <person name="Meysman F."/>
            <person name="Nielsen L.P."/>
            <person name="Schramm A."/>
            <person name="Kjeldsen K.U."/>
        </authorList>
    </citation>
    <scope>NUCLEOTIDE SEQUENCE [LARGE SCALE GENOMIC DNA]</scope>
    <source>
        <strain evidence="7">MCF</strain>
    </source>
</reference>
<evidence type="ECO:0000256" key="3">
    <source>
        <dbReference type="ARBA" id="ARBA00022692"/>
    </source>
</evidence>
<name>A0A444J179_9BACT</name>
<organism evidence="7 8">
    <name type="scientific">Candidatus Electrothrix aarhusensis</name>
    <dbReference type="NCBI Taxonomy" id="1859131"/>
    <lineage>
        <taxon>Bacteria</taxon>
        <taxon>Pseudomonadati</taxon>
        <taxon>Thermodesulfobacteriota</taxon>
        <taxon>Desulfobulbia</taxon>
        <taxon>Desulfobulbales</taxon>
        <taxon>Desulfobulbaceae</taxon>
        <taxon>Candidatus Electrothrix</taxon>
    </lineage>
</organism>
<keyword evidence="5 6" id="KW-0472">Membrane</keyword>
<dbReference type="Proteomes" id="UP000287853">
    <property type="component" value="Unassembled WGS sequence"/>
</dbReference>
<dbReference type="EMBL" id="MTKO01000046">
    <property type="protein sequence ID" value="RWX46901.1"/>
    <property type="molecule type" value="Genomic_DNA"/>
</dbReference>
<sequence length="475" mass="52096">MSTQHKKKSILHNITALASSQFAGSLIRFMYMLVLARMLGPEQTGVYLYGVALYLGVINIGLFGQNIFLAQRLGKHAGLLLPILHHSLTITLTATLIAAAGLTLFVWITEPEFILRLTVLCFVGAMIGRSMVIWVRGVYIAFERPRWIPQYEILFRGTEALAGVATLCAGGGLLVICFFHFLFWALEAFFSLHKLSCEYPGALALGYRHDYLKKVARVSLLFLISTTAMAQFSQISVVLLRRLQPDGTIVGHFGLAMQFMTAMMIVPTAATQAFLPRLSRSFNHGGGEDLITAVKLTGILTLAGGVMAAAYGPLCISLVLGPDYAETAKLFRYLCSVFVPFAVTIFLGQCLNVINGQIKAMIITVGMTVIHAVLLAVFAADSPVIAAVASMIAATVVCMVIAMHQVSRQLKLPNNIWWLKFVFIVITIYIIIEIGWASLMITAPVALMAGSVLIWLLQFFDSHDIKTIRRLLGEF</sequence>
<dbReference type="AlphaFoldDB" id="A0A444J179"/>
<feature type="transmembrane region" description="Helical" evidence="6">
    <location>
        <begin position="88"/>
        <end position="108"/>
    </location>
</feature>
<proteinExistence type="predicted"/>
<feature type="transmembrane region" description="Helical" evidence="6">
    <location>
        <begin position="360"/>
        <end position="378"/>
    </location>
</feature>
<dbReference type="InterPro" id="IPR050833">
    <property type="entry name" value="Poly_Biosynth_Transport"/>
</dbReference>
<feature type="transmembrane region" description="Helical" evidence="6">
    <location>
        <begin position="160"/>
        <end position="182"/>
    </location>
</feature>
<gene>
    <name evidence="7" type="ORF">H206_00211</name>
</gene>
<dbReference type="GO" id="GO:0005886">
    <property type="term" value="C:plasma membrane"/>
    <property type="evidence" value="ECO:0007669"/>
    <property type="project" value="UniProtKB-SubCell"/>
</dbReference>
<protein>
    <submittedName>
        <fullName evidence="7">Membrane protein involved in the export of O-antigen and teichoic acid</fullName>
    </submittedName>
</protein>
<feature type="transmembrane region" description="Helical" evidence="6">
    <location>
        <begin position="438"/>
        <end position="460"/>
    </location>
</feature>
<dbReference type="Pfam" id="PF01943">
    <property type="entry name" value="Polysacc_synt"/>
    <property type="match status" value="1"/>
</dbReference>
<feature type="transmembrane region" description="Helical" evidence="6">
    <location>
        <begin position="252"/>
        <end position="275"/>
    </location>
</feature>
<feature type="transmembrane region" description="Helical" evidence="6">
    <location>
        <begin position="114"/>
        <end position="139"/>
    </location>
</feature>